<dbReference type="InterPro" id="IPR013216">
    <property type="entry name" value="Methyltransf_11"/>
</dbReference>
<dbReference type="CDD" id="cd02440">
    <property type="entry name" value="AdoMet_MTases"/>
    <property type="match status" value="1"/>
</dbReference>
<dbReference type="PANTHER" id="PTHR42912">
    <property type="entry name" value="METHYLTRANSFERASE"/>
    <property type="match status" value="1"/>
</dbReference>
<dbReference type="InterPro" id="IPR050508">
    <property type="entry name" value="Methyltransf_Superfamily"/>
</dbReference>
<dbReference type="EC" id="2.1.1.163" evidence="2"/>
<dbReference type="InterPro" id="IPR029063">
    <property type="entry name" value="SAM-dependent_MTases_sf"/>
</dbReference>
<proteinExistence type="predicted"/>
<dbReference type="GO" id="GO:0032259">
    <property type="term" value="P:methylation"/>
    <property type="evidence" value="ECO:0007669"/>
    <property type="project" value="UniProtKB-KW"/>
</dbReference>
<keyword evidence="3" id="KW-1185">Reference proteome</keyword>
<name>A0A518AW87_9BACT</name>
<dbReference type="PANTHER" id="PTHR42912:SF80">
    <property type="entry name" value="METHYLTRANSFERASE DOMAIN-CONTAINING PROTEIN"/>
    <property type="match status" value="1"/>
</dbReference>
<keyword evidence="2" id="KW-0489">Methyltransferase</keyword>
<evidence type="ECO:0000313" key="2">
    <source>
        <dbReference type="EMBL" id="QDU58970.1"/>
    </source>
</evidence>
<dbReference type="Proteomes" id="UP000315750">
    <property type="component" value="Chromosome"/>
</dbReference>
<dbReference type="Gene3D" id="3.40.50.150">
    <property type="entry name" value="Vaccinia Virus protein VP39"/>
    <property type="match status" value="1"/>
</dbReference>
<evidence type="ECO:0000313" key="3">
    <source>
        <dbReference type="Proteomes" id="UP000315750"/>
    </source>
</evidence>
<dbReference type="AlphaFoldDB" id="A0A518AW87"/>
<protein>
    <submittedName>
        <fullName evidence="2">Demethylmenaquinone methyltransferase</fullName>
        <ecNumber evidence="2">2.1.1.163</ecNumber>
    </submittedName>
</protein>
<gene>
    <name evidence="2" type="primary">ubiE_4</name>
    <name evidence="2" type="ORF">Pan181_52110</name>
</gene>
<dbReference type="GO" id="GO:0008757">
    <property type="term" value="F:S-adenosylmethionine-dependent methyltransferase activity"/>
    <property type="evidence" value="ECO:0007669"/>
    <property type="project" value="InterPro"/>
</dbReference>
<reference evidence="2 3" key="1">
    <citation type="submission" date="2019-02" db="EMBL/GenBank/DDBJ databases">
        <title>Deep-cultivation of Planctomycetes and their phenomic and genomic characterization uncovers novel biology.</title>
        <authorList>
            <person name="Wiegand S."/>
            <person name="Jogler M."/>
            <person name="Boedeker C."/>
            <person name="Pinto D."/>
            <person name="Vollmers J."/>
            <person name="Rivas-Marin E."/>
            <person name="Kohn T."/>
            <person name="Peeters S.H."/>
            <person name="Heuer A."/>
            <person name="Rast P."/>
            <person name="Oberbeckmann S."/>
            <person name="Bunk B."/>
            <person name="Jeske O."/>
            <person name="Meyerdierks A."/>
            <person name="Storesund J.E."/>
            <person name="Kallscheuer N."/>
            <person name="Luecker S."/>
            <person name="Lage O.M."/>
            <person name="Pohl T."/>
            <person name="Merkel B.J."/>
            <person name="Hornburger P."/>
            <person name="Mueller R.-W."/>
            <person name="Bruemmer F."/>
            <person name="Labrenz M."/>
            <person name="Spormann A.M."/>
            <person name="Op den Camp H."/>
            <person name="Overmann J."/>
            <person name="Amann R."/>
            <person name="Jetten M.S.M."/>
            <person name="Mascher T."/>
            <person name="Medema M.H."/>
            <person name="Devos D.P."/>
            <person name="Kaster A.-K."/>
            <person name="Ovreas L."/>
            <person name="Rohde M."/>
            <person name="Galperin M.Y."/>
            <person name="Jogler C."/>
        </authorList>
    </citation>
    <scope>NUCLEOTIDE SEQUENCE [LARGE SCALE GENOMIC DNA]</scope>
    <source>
        <strain evidence="2 3">Pan181</strain>
    </source>
</reference>
<dbReference type="EMBL" id="CP036278">
    <property type="protein sequence ID" value="QDU58970.1"/>
    <property type="molecule type" value="Genomic_DNA"/>
</dbReference>
<dbReference type="Pfam" id="PF08241">
    <property type="entry name" value="Methyltransf_11"/>
    <property type="match status" value="1"/>
</dbReference>
<dbReference type="SUPFAM" id="SSF53335">
    <property type="entry name" value="S-adenosyl-L-methionine-dependent methyltransferases"/>
    <property type="match status" value="1"/>
</dbReference>
<dbReference type="GO" id="GO:0043770">
    <property type="term" value="F:demethylmenaquinone methyltransferase activity"/>
    <property type="evidence" value="ECO:0007669"/>
    <property type="project" value="UniProtKB-EC"/>
</dbReference>
<sequence length="263" mass="29384">MATLKTADELKSIFQEGWNIPERVENYSRGVKEFTEGPTHVAWRDTLAAAAGGTAPLDVLDVGTGPGIYACLYAQMGHRAVGLDFSERMLTVARQRKAELQLDCEFLMGDAEAPPFDAESFDVVSSRHVLFTLPRPGVAIREWVRVLKPGGRLILMGNDHDESPNTPPRRRATQLWNQLRRRFTKRPARRWSPATGYTDALAQCPLRRHGSLTLRAVMEAAGLDDIHLHPTDSIEQARRQSPTSKTRQFVAAGKFFILVGRKP</sequence>
<keyword evidence="2" id="KW-0808">Transferase</keyword>
<accession>A0A518AW87</accession>
<dbReference type="RefSeq" id="WP_145251549.1">
    <property type="nucleotide sequence ID" value="NZ_CP036278.1"/>
</dbReference>
<feature type="domain" description="Methyltransferase type 11" evidence="1">
    <location>
        <begin position="60"/>
        <end position="155"/>
    </location>
</feature>
<evidence type="ECO:0000259" key="1">
    <source>
        <dbReference type="Pfam" id="PF08241"/>
    </source>
</evidence>
<dbReference type="OrthoDB" id="253007at2"/>
<dbReference type="KEGG" id="amuc:Pan181_52110"/>
<organism evidence="2 3">
    <name type="scientific">Aeoliella mucimassa</name>
    <dbReference type="NCBI Taxonomy" id="2527972"/>
    <lineage>
        <taxon>Bacteria</taxon>
        <taxon>Pseudomonadati</taxon>
        <taxon>Planctomycetota</taxon>
        <taxon>Planctomycetia</taxon>
        <taxon>Pirellulales</taxon>
        <taxon>Lacipirellulaceae</taxon>
        <taxon>Aeoliella</taxon>
    </lineage>
</organism>